<feature type="transmembrane region" description="Helical" evidence="10">
    <location>
        <begin position="180"/>
        <end position="200"/>
    </location>
</feature>
<evidence type="ECO:0000256" key="3">
    <source>
        <dbReference type="ARBA" id="ARBA00022475"/>
    </source>
</evidence>
<evidence type="ECO:0000256" key="7">
    <source>
        <dbReference type="ARBA" id="ARBA00022989"/>
    </source>
</evidence>
<name>A0ABV9QIJ8_9FIRM</name>
<comment type="subcellular location">
    <subcellularLocation>
        <location evidence="1">Cell membrane</location>
        <topology evidence="1">Multi-pass membrane protein</topology>
    </subcellularLocation>
</comment>
<keyword evidence="5 10" id="KW-0812">Transmembrane</keyword>
<feature type="transmembrane region" description="Helical" evidence="10">
    <location>
        <begin position="212"/>
        <end position="233"/>
    </location>
</feature>
<keyword evidence="12" id="KW-1185">Reference proteome</keyword>
<organism evidence="11 12">
    <name type="scientific">Filifactor villosus</name>
    <dbReference type="NCBI Taxonomy" id="29374"/>
    <lineage>
        <taxon>Bacteria</taxon>
        <taxon>Bacillati</taxon>
        <taxon>Bacillota</taxon>
        <taxon>Clostridia</taxon>
        <taxon>Peptostreptococcales</taxon>
        <taxon>Filifactoraceae</taxon>
        <taxon>Filifactor</taxon>
    </lineage>
</organism>
<keyword evidence="6" id="KW-0630">Potassium</keyword>
<dbReference type="InterPro" id="IPR003445">
    <property type="entry name" value="Cat_transpt"/>
</dbReference>
<dbReference type="EMBL" id="JBHSHL010000014">
    <property type="protein sequence ID" value="MFC4804415.1"/>
    <property type="molecule type" value="Genomic_DNA"/>
</dbReference>
<evidence type="ECO:0000256" key="6">
    <source>
        <dbReference type="ARBA" id="ARBA00022958"/>
    </source>
</evidence>
<dbReference type="PANTHER" id="PTHR32024:SF1">
    <property type="entry name" value="KTR SYSTEM POTASSIUM UPTAKE PROTEIN B"/>
    <property type="match status" value="1"/>
</dbReference>
<keyword evidence="4" id="KW-0633">Potassium transport</keyword>
<gene>
    <name evidence="11" type="ORF">ACFO4R_04900</name>
</gene>
<dbReference type="InterPro" id="IPR004772">
    <property type="entry name" value="TrkH"/>
</dbReference>
<reference evidence="12" key="1">
    <citation type="journal article" date="2019" name="Int. J. Syst. Evol. Microbiol.">
        <title>The Global Catalogue of Microorganisms (GCM) 10K type strain sequencing project: providing services to taxonomists for standard genome sequencing and annotation.</title>
        <authorList>
            <consortium name="The Broad Institute Genomics Platform"/>
            <consortium name="The Broad Institute Genome Sequencing Center for Infectious Disease"/>
            <person name="Wu L."/>
            <person name="Ma J."/>
        </authorList>
    </citation>
    <scope>NUCLEOTIDE SEQUENCE [LARGE SCALE GENOMIC DNA]</scope>
    <source>
        <strain evidence="12">CCUG 46385</strain>
    </source>
</reference>
<feature type="transmembrane region" description="Helical" evidence="10">
    <location>
        <begin position="115"/>
        <end position="135"/>
    </location>
</feature>
<dbReference type="NCBIfam" id="TIGR00933">
    <property type="entry name" value="2a38"/>
    <property type="match status" value="1"/>
</dbReference>
<keyword evidence="2" id="KW-0813">Transport</keyword>
<feature type="transmembrane region" description="Helical" evidence="10">
    <location>
        <begin position="32"/>
        <end position="48"/>
    </location>
</feature>
<dbReference type="RefSeq" id="WP_379787921.1">
    <property type="nucleotide sequence ID" value="NZ_JBHSHL010000014.1"/>
</dbReference>
<evidence type="ECO:0000256" key="9">
    <source>
        <dbReference type="ARBA" id="ARBA00023136"/>
    </source>
</evidence>
<keyword evidence="3" id="KW-1003">Cell membrane</keyword>
<dbReference type="Proteomes" id="UP001595916">
    <property type="component" value="Unassembled WGS sequence"/>
</dbReference>
<proteinExistence type="predicted"/>
<feature type="transmembrane region" description="Helical" evidence="10">
    <location>
        <begin position="335"/>
        <end position="356"/>
    </location>
</feature>
<protein>
    <submittedName>
        <fullName evidence="11">TrkH family potassium uptake protein</fullName>
    </submittedName>
</protein>
<feature type="transmembrane region" description="Helical" evidence="10">
    <location>
        <begin position="60"/>
        <end position="83"/>
    </location>
</feature>
<evidence type="ECO:0000256" key="8">
    <source>
        <dbReference type="ARBA" id="ARBA00023065"/>
    </source>
</evidence>
<keyword evidence="9 10" id="KW-0472">Membrane</keyword>
<dbReference type="Pfam" id="PF02386">
    <property type="entry name" value="TrkH"/>
    <property type="match status" value="1"/>
</dbReference>
<evidence type="ECO:0000256" key="10">
    <source>
        <dbReference type="SAM" id="Phobius"/>
    </source>
</evidence>
<feature type="transmembrane region" description="Helical" evidence="10">
    <location>
        <begin position="362"/>
        <end position="380"/>
    </location>
</feature>
<evidence type="ECO:0000256" key="5">
    <source>
        <dbReference type="ARBA" id="ARBA00022692"/>
    </source>
</evidence>
<keyword evidence="8" id="KW-0406">Ion transport</keyword>
<comment type="caution">
    <text evidence="11">The sequence shown here is derived from an EMBL/GenBank/DDBJ whole genome shotgun (WGS) entry which is preliminary data.</text>
</comment>
<dbReference type="PANTHER" id="PTHR32024">
    <property type="entry name" value="TRK SYSTEM POTASSIUM UPTAKE PROTEIN TRKG-RELATED"/>
    <property type="match status" value="1"/>
</dbReference>
<evidence type="ECO:0000256" key="4">
    <source>
        <dbReference type="ARBA" id="ARBA00022538"/>
    </source>
</evidence>
<feature type="transmembrane region" description="Helical" evidence="10">
    <location>
        <begin position="282"/>
        <end position="309"/>
    </location>
</feature>
<evidence type="ECO:0000313" key="12">
    <source>
        <dbReference type="Proteomes" id="UP001595916"/>
    </source>
</evidence>
<feature type="transmembrane region" description="Helical" evidence="10">
    <location>
        <begin position="392"/>
        <end position="412"/>
    </location>
</feature>
<accession>A0ABV9QIJ8</accession>
<keyword evidence="7 10" id="KW-1133">Transmembrane helix</keyword>
<evidence type="ECO:0000256" key="1">
    <source>
        <dbReference type="ARBA" id="ARBA00004651"/>
    </source>
</evidence>
<evidence type="ECO:0000256" key="2">
    <source>
        <dbReference type="ARBA" id="ARBA00022448"/>
    </source>
</evidence>
<sequence length="429" mass="46599">MFSFVLIILLGTLILSLPVSSAQGKYTGFSNALFTATSAVCVTGLSVLDTGMYWSTFGKLVLLFLIQIGGLGFLTLTTLALILSGNRIDLKTRILMKESLGQNKLQGILKFTKSIALLTFGIEAAGALVLSFVFIPQYGFVKGVFFSIFHSVSAYCNAGFDLNGNFNSFTSYISHPVVNLALMTLILLGGIGFTVPFDVIKNRRFHRLSLNSKIILVTNAILLFGGWFLFFVFEHGNPLTIGGYDTFTKLIASVFQSVTCRTAGFNTMDLEAMSNSSKLLSIFLMFIGGSPASTAGGVKVTTVAILFLISRSVVQNKREIEVFHKRISFKSVNKAIAISVIMSCIAFFGLMVLSTAEKGAPFMSVCFEVISAIATVGLTLNLTTSLSLLSKLVLICIMFIGRVGILTILLAFSEAKTKRYKYPEEKIII</sequence>
<evidence type="ECO:0000313" key="11">
    <source>
        <dbReference type="EMBL" id="MFC4804415.1"/>
    </source>
</evidence>